<dbReference type="InterPro" id="IPR036390">
    <property type="entry name" value="WH_DNA-bd_sf"/>
</dbReference>
<comment type="caution">
    <text evidence="2">The sequence shown here is derived from an EMBL/GenBank/DDBJ whole genome shotgun (WGS) entry which is preliminary data.</text>
</comment>
<dbReference type="PANTHER" id="PTHR34293:SF1">
    <property type="entry name" value="HTH-TYPE TRANSCRIPTIONAL REGULATOR TRMBL2"/>
    <property type="match status" value="1"/>
</dbReference>
<evidence type="ECO:0000313" key="3">
    <source>
        <dbReference type="Proteomes" id="UP000003374"/>
    </source>
</evidence>
<dbReference type="EMBL" id="AAOF01000014">
    <property type="protein sequence ID" value="EAR20960.1"/>
    <property type="molecule type" value="Genomic_DNA"/>
</dbReference>
<dbReference type="Gene3D" id="1.10.10.10">
    <property type="entry name" value="Winged helix-like DNA-binding domain superfamily/Winged helix DNA-binding domain"/>
    <property type="match status" value="1"/>
</dbReference>
<dbReference type="InterPro" id="IPR051797">
    <property type="entry name" value="TrmB-like"/>
</dbReference>
<gene>
    <name evidence="2" type="ORF">NB231_00205</name>
</gene>
<dbReference type="InterPro" id="IPR002831">
    <property type="entry name" value="Tscrpt_reg_TrmB_N"/>
</dbReference>
<dbReference type="PANTHER" id="PTHR34293">
    <property type="entry name" value="HTH-TYPE TRANSCRIPTIONAL REGULATOR TRMBL2"/>
    <property type="match status" value="1"/>
</dbReference>
<name>A4BTK4_9GAMM</name>
<dbReference type="eggNOG" id="COG1378">
    <property type="taxonomic scope" value="Bacteria"/>
</dbReference>
<dbReference type="HOGENOM" id="CLU_072493_1_1_6"/>
<evidence type="ECO:0000259" key="1">
    <source>
        <dbReference type="Pfam" id="PF01978"/>
    </source>
</evidence>
<dbReference type="STRING" id="314278.NB231_00205"/>
<sequence>MEITLALQKLGFSEYEARAYVALAQGSSLNGYETARDAGLPRANIYPVLEKLVQRGAARRFETRDGNRYTATLPERLLEHIEAGQRRTLTSARRALATLRVPAEVPAIFNLSGRGEFLSQAESLIESTRNTLLVAIQPPEATALAALLDEARARGVVITTLCMESCPTECGGCQGDIYRYNLAPPGAARWCLLVADATRMLAAAACETEVNAMLTEQPLIVELASAYIRQSLALATLGGAFGECFEGLLSVEARCILDSLYPENGFLAYIKRLAQEPN</sequence>
<evidence type="ECO:0000313" key="2">
    <source>
        <dbReference type="EMBL" id="EAR20960.1"/>
    </source>
</evidence>
<keyword evidence="3" id="KW-1185">Reference proteome</keyword>
<dbReference type="InterPro" id="IPR036388">
    <property type="entry name" value="WH-like_DNA-bd_sf"/>
</dbReference>
<dbReference type="OrthoDB" id="1493540at2"/>
<dbReference type="RefSeq" id="WP_004998577.1">
    <property type="nucleotide sequence ID" value="NZ_CH672427.1"/>
</dbReference>
<protein>
    <submittedName>
        <fullName evidence="2">Putative transcriptional regulator</fullName>
    </submittedName>
</protein>
<feature type="domain" description="Transcription regulator TrmB N-terminal" evidence="1">
    <location>
        <begin position="7"/>
        <end position="74"/>
    </location>
</feature>
<organism evidence="2 3">
    <name type="scientific">Nitrococcus mobilis Nb-231</name>
    <dbReference type="NCBI Taxonomy" id="314278"/>
    <lineage>
        <taxon>Bacteria</taxon>
        <taxon>Pseudomonadati</taxon>
        <taxon>Pseudomonadota</taxon>
        <taxon>Gammaproteobacteria</taxon>
        <taxon>Chromatiales</taxon>
        <taxon>Ectothiorhodospiraceae</taxon>
        <taxon>Nitrococcus</taxon>
    </lineage>
</organism>
<dbReference type="AlphaFoldDB" id="A4BTK4"/>
<dbReference type="Proteomes" id="UP000003374">
    <property type="component" value="Unassembled WGS sequence"/>
</dbReference>
<dbReference type="CDD" id="cd09124">
    <property type="entry name" value="PLDc_like_TrmB_middle"/>
    <property type="match status" value="1"/>
</dbReference>
<dbReference type="SUPFAM" id="SSF46785">
    <property type="entry name" value="Winged helix' DNA-binding domain"/>
    <property type="match status" value="1"/>
</dbReference>
<accession>A4BTK4</accession>
<reference evidence="2 3" key="1">
    <citation type="submission" date="2006-02" db="EMBL/GenBank/DDBJ databases">
        <authorList>
            <person name="Waterbury J."/>
            <person name="Ferriera S."/>
            <person name="Johnson J."/>
            <person name="Kravitz S."/>
            <person name="Halpern A."/>
            <person name="Remington K."/>
            <person name="Beeson K."/>
            <person name="Tran B."/>
            <person name="Rogers Y.-H."/>
            <person name="Friedman R."/>
            <person name="Venter J.C."/>
        </authorList>
    </citation>
    <scope>NUCLEOTIDE SEQUENCE [LARGE SCALE GENOMIC DNA]</scope>
    <source>
        <strain evidence="2 3">Nb-231</strain>
    </source>
</reference>
<proteinExistence type="predicted"/>
<dbReference type="Pfam" id="PF01978">
    <property type="entry name" value="TrmB"/>
    <property type="match status" value="1"/>
</dbReference>